<dbReference type="EMBL" id="MT144636">
    <property type="protein sequence ID" value="QJH96001.1"/>
    <property type="molecule type" value="Genomic_DNA"/>
</dbReference>
<reference evidence="1" key="1">
    <citation type="submission" date="2020-03" db="EMBL/GenBank/DDBJ databases">
        <title>The deep terrestrial virosphere.</title>
        <authorList>
            <person name="Holmfeldt K."/>
            <person name="Nilsson E."/>
            <person name="Simone D."/>
            <person name="Lopez-Fernandez M."/>
            <person name="Wu X."/>
            <person name="de Brujin I."/>
            <person name="Lundin D."/>
            <person name="Andersson A."/>
            <person name="Bertilsson S."/>
            <person name="Dopson M."/>
        </authorList>
    </citation>
    <scope>NUCLEOTIDE SEQUENCE</scope>
    <source>
        <strain evidence="1">TM448A01971</strain>
        <strain evidence="2">TM448B00567</strain>
    </source>
</reference>
<sequence>MEAVPSPEPATRPTYLASGDEIDLHVLLFCGELFVEATGHGQVRLYPMTAVLCVVPEKTDG</sequence>
<evidence type="ECO:0000313" key="2">
    <source>
        <dbReference type="EMBL" id="QJH96001.1"/>
    </source>
</evidence>
<name>A0A6H1ZU14_9ZZZZ</name>
<gene>
    <name evidence="1" type="ORF">TM448A01971_0011</name>
    <name evidence="2" type="ORF">TM448B00567_0022</name>
</gene>
<evidence type="ECO:0000313" key="1">
    <source>
        <dbReference type="EMBL" id="QJA51064.1"/>
    </source>
</evidence>
<protein>
    <submittedName>
        <fullName evidence="1">Uncharacterized protein</fullName>
    </submittedName>
</protein>
<dbReference type="AlphaFoldDB" id="A0A6H1ZU14"/>
<dbReference type="EMBL" id="MT144235">
    <property type="protein sequence ID" value="QJA51064.1"/>
    <property type="molecule type" value="Genomic_DNA"/>
</dbReference>
<proteinExistence type="predicted"/>
<organism evidence="1">
    <name type="scientific">viral metagenome</name>
    <dbReference type="NCBI Taxonomy" id="1070528"/>
    <lineage>
        <taxon>unclassified sequences</taxon>
        <taxon>metagenomes</taxon>
        <taxon>organismal metagenomes</taxon>
    </lineage>
</organism>
<accession>A0A6H1ZU14</accession>